<protein>
    <submittedName>
        <fullName evidence="7">NACHT, LRR and PYD domains-containing protein 3</fullName>
    </submittedName>
</protein>
<keyword evidence="5" id="KW-0067">ATP-binding</keyword>
<accession>M7CN47</accession>
<evidence type="ECO:0000256" key="5">
    <source>
        <dbReference type="ARBA" id="ARBA00022840"/>
    </source>
</evidence>
<dbReference type="AlphaFoldDB" id="M7CN47"/>
<keyword evidence="8" id="KW-1185">Reference proteome</keyword>
<dbReference type="Proteomes" id="UP000031443">
    <property type="component" value="Unassembled WGS sequence"/>
</dbReference>
<keyword evidence="3" id="KW-0677">Repeat</keyword>
<dbReference type="InterPro" id="IPR050637">
    <property type="entry name" value="NLRP_innate_immun_reg"/>
</dbReference>
<evidence type="ECO:0000313" key="8">
    <source>
        <dbReference type="Proteomes" id="UP000031443"/>
    </source>
</evidence>
<keyword evidence="4" id="KW-0547">Nucleotide-binding</keyword>
<name>M7CN47_CHEMY</name>
<keyword evidence="2" id="KW-0963">Cytoplasm</keyword>
<evidence type="ECO:0000313" key="7">
    <source>
        <dbReference type="EMBL" id="EMP42687.1"/>
    </source>
</evidence>
<evidence type="ECO:0000259" key="6">
    <source>
        <dbReference type="Pfam" id="PF17779"/>
    </source>
</evidence>
<dbReference type="InterPro" id="IPR041075">
    <property type="entry name" value="NOD1/2_WH"/>
</dbReference>
<comment type="subcellular location">
    <subcellularLocation>
        <location evidence="1">Cytoplasm</location>
    </subcellularLocation>
</comment>
<feature type="domain" description="NOD1/2 winged helix" evidence="6">
    <location>
        <begin position="59"/>
        <end position="114"/>
    </location>
</feature>
<gene>
    <name evidence="7" type="ORF">UY3_00038</name>
</gene>
<organism evidence="7 8">
    <name type="scientific">Chelonia mydas</name>
    <name type="common">Green sea-turtle</name>
    <name type="synonym">Chelonia agassizi</name>
    <dbReference type="NCBI Taxonomy" id="8469"/>
    <lineage>
        <taxon>Eukaryota</taxon>
        <taxon>Metazoa</taxon>
        <taxon>Chordata</taxon>
        <taxon>Craniata</taxon>
        <taxon>Vertebrata</taxon>
        <taxon>Euteleostomi</taxon>
        <taxon>Archelosauria</taxon>
        <taxon>Testudinata</taxon>
        <taxon>Testudines</taxon>
        <taxon>Cryptodira</taxon>
        <taxon>Durocryptodira</taxon>
        <taxon>Americhelydia</taxon>
        <taxon>Chelonioidea</taxon>
        <taxon>Cheloniidae</taxon>
        <taxon>Chelonia</taxon>
    </lineage>
</organism>
<proteinExistence type="predicted"/>
<evidence type="ECO:0000256" key="1">
    <source>
        <dbReference type="ARBA" id="ARBA00004496"/>
    </source>
</evidence>
<dbReference type="PANTHER" id="PTHR45690">
    <property type="entry name" value="NACHT, LRR AND PYD DOMAINS-CONTAINING PROTEIN 12"/>
    <property type="match status" value="1"/>
</dbReference>
<sequence length="165" mass="18946">MCFVPIMGWIICTVVKQQLEKGEDLAQTSKTTTGVYILYLSCLVKPLKSNTKQQMQANLRGLCSLAANGIWKQKILFKEEENKKSGLDQRDSLPLLLNKNIFQKDIDCVSVYSFIHFSFQEFFAALFYVLEKDEETRNDSGTPKKDVKILLDNYGNSRNYLMLIV</sequence>
<dbReference type="EMBL" id="KB548374">
    <property type="protein sequence ID" value="EMP42687.1"/>
    <property type="molecule type" value="Genomic_DNA"/>
</dbReference>
<dbReference type="GO" id="GO:0005737">
    <property type="term" value="C:cytoplasm"/>
    <property type="evidence" value="ECO:0007669"/>
    <property type="project" value="UniProtKB-SubCell"/>
</dbReference>
<dbReference type="GO" id="GO:0005524">
    <property type="term" value="F:ATP binding"/>
    <property type="evidence" value="ECO:0007669"/>
    <property type="project" value="UniProtKB-KW"/>
</dbReference>
<dbReference type="Pfam" id="PF17779">
    <property type="entry name" value="WHD_NOD2"/>
    <property type="match status" value="1"/>
</dbReference>
<reference evidence="8" key="1">
    <citation type="journal article" date="2013" name="Nat. Genet.">
        <title>The draft genomes of soft-shell turtle and green sea turtle yield insights into the development and evolution of the turtle-specific body plan.</title>
        <authorList>
            <person name="Wang Z."/>
            <person name="Pascual-Anaya J."/>
            <person name="Zadissa A."/>
            <person name="Li W."/>
            <person name="Niimura Y."/>
            <person name="Huang Z."/>
            <person name="Li C."/>
            <person name="White S."/>
            <person name="Xiong Z."/>
            <person name="Fang D."/>
            <person name="Wang B."/>
            <person name="Ming Y."/>
            <person name="Chen Y."/>
            <person name="Zheng Y."/>
            <person name="Kuraku S."/>
            <person name="Pignatelli M."/>
            <person name="Herrero J."/>
            <person name="Beal K."/>
            <person name="Nozawa M."/>
            <person name="Li Q."/>
            <person name="Wang J."/>
            <person name="Zhang H."/>
            <person name="Yu L."/>
            <person name="Shigenobu S."/>
            <person name="Wang J."/>
            <person name="Liu J."/>
            <person name="Flicek P."/>
            <person name="Searle S."/>
            <person name="Wang J."/>
            <person name="Kuratani S."/>
            <person name="Yin Y."/>
            <person name="Aken B."/>
            <person name="Zhang G."/>
            <person name="Irie N."/>
        </authorList>
    </citation>
    <scope>NUCLEOTIDE SEQUENCE [LARGE SCALE GENOMIC DNA]</scope>
</reference>
<dbReference type="STRING" id="8469.M7CN47"/>
<evidence type="ECO:0000256" key="2">
    <source>
        <dbReference type="ARBA" id="ARBA00022490"/>
    </source>
</evidence>
<dbReference type="PANTHER" id="PTHR45690:SF19">
    <property type="entry name" value="NACHT, LRR AND PYD DOMAINS-CONTAINING PROTEIN 3"/>
    <property type="match status" value="1"/>
</dbReference>
<evidence type="ECO:0000256" key="4">
    <source>
        <dbReference type="ARBA" id="ARBA00022741"/>
    </source>
</evidence>
<evidence type="ECO:0000256" key="3">
    <source>
        <dbReference type="ARBA" id="ARBA00022737"/>
    </source>
</evidence>